<dbReference type="RefSeq" id="WP_064391067.1">
    <property type="nucleotide sequence ID" value="NZ_CABVIN010000010.1"/>
</dbReference>
<proteinExistence type="predicted"/>
<evidence type="ECO:0000313" key="2">
    <source>
        <dbReference type="Proteomes" id="UP000377224"/>
    </source>
</evidence>
<dbReference type="InterPro" id="IPR012340">
    <property type="entry name" value="NA-bd_OB-fold"/>
</dbReference>
<protein>
    <submittedName>
        <fullName evidence="1">Uncharacterized protein</fullName>
    </submittedName>
</protein>
<dbReference type="AlphaFoldDB" id="A0A5E7PKS5"/>
<sequence>MDVATGTVIFYNVAQYSGFIKQDETGELVYFSAKDIGLDIYLLVNQNSRVEFEKVECPMDKGKKTWRCDSLKLI</sequence>
<organism evidence="1 2">
    <name type="scientific">Pseudomonas fluorescens</name>
    <dbReference type="NCBI Taxonomy" id="294"/>
    <lineage>
        <taxon>Bacteria</taxon>
        <taxon>Pseudomonadati</taxon>
        <taxon>Pseudomonadota</taxon>
        <taxon>Gammaproteobacteria</taxon>
        <taxon>Pseudomonadales</taxon>
        <taxon>Pseudomonadaceae</taxon>
        <taxon>Pseudomonas</taxon>
    </lineage>
</organism>
<accession>A0A5E7PKS5</accession>
<dbReference type="SUPFAM" id="SSF50249">
    <property type="entry name" value="Nucleic acid-binding proteins"/>
    <property type="match status" value="1"/>
</dbReference>
<reference evidence="1 2" key="1">
    <citation type="submission" date="2019-09" db="EMBL/GenBank/DDBJ databases">
        <authorList>
            <person name="Chandra G."/>
            <person name="Truman W A."/>
        </authorList>
    </citation>
    <scope>NUCLEOTIDE SEQUENCE [LARGE SCALE GENOMIC DNA]</scope>
    <source>
        <strain evidence="1">PS896</strain>
    </source>
</reference>
<dbReference type="Proteomes" id="UP000377224">
    <property type="component" value="Unassembled WGS sequence"/>
</dbReference>
<dbReference type="EMBL" id="CABVIN010000010">
    <property type="protein sequence ID" value="VVP50365.1"/>
    <property type="molecule type" value="Genomic_DNA"/>
</dbReference>
<gene>
    <name evidence="1" type="ORF">PS896_05334</name>
</gene>
<evidence type="ECO:0000313" key="1">
    <source>
        <dbReference type="EMBL" id="VVP50365.1"/>
    </source>
</evidence>
<name>A0A5E7PKS5_PSEFL</name>
<dbReference type="Gene3D" id="2.40.50.140">
    <property type="entry name" value="Nucleic acid-binding proteins"/>
    <property type="match status" value="1"/>
</dbReference>